<reference evidence="2" key="1">
    <citation type="submission" date="2019-10" db="EMBL/GenBank/DDBJ databases">
        <title>The sequence and de novo assembly of the wild yak genome.</title>
        <authorList>
            <person name="Liu Y."/>
        </authorList>
    </citation>
    <scope>NUCLEOTIDE SEQUENCE [LARGE SCALE GENOMIC DNA]</scope>
    <source>
        <strain evidence="2">WY2019</strain>
    </source>
</reference>
<dbReference type="AlphaFoldDB" id="A0A6B0SHS8"/>
<comment type="caution">
    <text evidence="2">The sequence shown here is derived from an EMBL/GenBank/DDBJ whole genome shotgun (WGS) entry which is preliminary data.</text>
</comment>
<organism evidence="2 3">
    <name type="scientific">Bos mutus</name>
    <name type="common">wild yak</name>
    <dbReference type="NCBI Taxonomy" id="72004"/>
    <lineage>
        <taxon>Eukaryota</taxon>
        <taxon>Metazoa</taxon>
        <taxon>Chordata</taxon>
        <taxon>Craniata</taxon>
        <taxon>Vertebrata</taxon>
        <taxon>Euteleostomi</taxon>
        <taxon>Mammalia</taxon>
        <taxon>Eutheria</taxon>
        <taxon>Laurasiatheria</taxon>
        <taxon>Artiodactyla</taxon>
        <taxon>Ruminantia</taxon>
        <taxon>Pecora</taxon>
        <taxon>Bovidae</taxon>
        <taxon>Bovinae</taxon>
        <taxon>Bos</taxon>
    </lineage>
</organism>
<keyword evidence="3" id="KW-1185">Reference proteome</keyword>
<sequence length="87" mass="9683">MLPSTNLEANKWHPSLLVNGFNKCEYSRSDTHIQNGLDSAADLKLGYFPCQLLTPMSASFCPNDEGEGQYENTDEEEEDGNEKPEGL</sequence>
<dbReference type="Proteomes" id="UP000322234">
    <property type="component" value="Unassembled WGS sequence"/>
</dbReference>
<evidence type="ECO:0000313" key="2">
    <source>
        <dbReference type="EMBL" id="MXQ99586.1"/>
    </source>
</evidence>
<evidence type="ECO:0000313" key="3">
    <source>
        <dbReference type="Proteomes" id="UP000322234"/>
    </source>
</evidence>
<proteinExistence type="predicted"/>
<feature type="compositionally biased region" description="Acidic residues" evidence="1">
    <location>
        <begin position="64"/>
        <end position="80"/>
    </location>
</feature>
<name>A0A6B0SHS8_9CETA</name>
<dbReference type="EMBL" id="VBQZ03000572">
    <property type="protein sequence ID" value="MXQ99586.1"/>
    <property type="molecule type" value="Genomic_DNA"/>
</dbReference>
<gene>
    <name evidence="2" type="ORF">E5288_WYG021869</name>
</gene>
<accession>A0A6B0SHS8</accession>
<evidence type="ECO:0000256" key="1">
    <source>
        <dbReference type="SAM" id="MobiDB-lite"/>
    </source>
</evidence>
<feature type="region of interest" description="Disordered" evidence="1">
    <location>
        <begin position="59"/>
        <end position="87"/>
    </location>
</feature>
<protein>
    <submittedName>
        <fullName evidence="2">Uncharacterized protein</fullName>
    </submittedName>
</protein>